<gene>
    <name evidence="1" type="ORF">I4F81_000277</name>
</gene>
<keyword evidence="2" id="KW-1185">Reference proteome</keyword>
<organism evidence="1 2">
    <name type="scientific">Pyropia yezoensis</name>
    <name type="common">Susabi-nori</name>
    <name type="synonym">Porphyra yezoensis</name>
    <dbReference type="NCBI Taxonomy" id="2788"/>
    <lineage>
        <taxon>Eukaryota</taxon>
        <taxon>Rhodophyta</taxon>
        <taxon>Bangiophyceae</taxon>
        <taxon>Bangiales</taxon>
        <taxon>Bangiaceae</taxon>
        <taxon>Pyropia</taxon>
    </lineage>
</organism>
<name>A0ACC3BJK1_PYRYE</name>
<accession>A0ACC3BJK1</accession>
<dbReference type="EMBL" id="CM020618">
    <property type="protein sequence ID" value="KAK1857661.1"/>
    <property type="molecule type" value="Genomic_DNA"/>
</dbReference>
<proteinExistence type="predicted"/>
<protein>
    <submittedName>
        <fullName evidence="1">Uncharacterized protein</fullName>
    </submittedName>
</protein>
<reference evidence="1" key="1">
    <citation type="submission" date="2019-11" db="EMBL/GenBank/DDBJ databases">
        <title>Nori genome reveals adaptations in red seaweeds to the harsh intertidal environment.</title>
        <authorList>
            <person name="Wang D."/>
            <person name="Mao Y."/>
        </authorList>
    </citation>
    <scope>NUCLEOTIDE SEQUENCE</scope>
    <source>
        <tissue evidence="1">Gametophyte</tissue>
    </source>
</reference>
<evidence type="ECO:0000313" key="1">
    <source>
        <dbReference type="EMBL" id="KAK1857661.1"/>
    </source>
</evidence>
<comment type="caution">
    <text evidence="1">The sequence shown here is derived from an EMBL/GenBank/DDBJ whole genome shotgun (WGS) entry which is preliminary data.</text>
</comment>
<sequence>MAPVSPNEPGDLSSGDDGVDDSLLAGLSALSLDAAHATDSDLRAVMALPVKAPRPAVADAAAAVPREPPATPPPSPSGDLVDSRSILYVPVHYDADAGLLCFAQFDMIHAGFSEGWPTAHRGVLSTVTHESLVVGPQQGGRICARWQSCASGAVRMAACIIFQRSQVLGGPASLLFSFRQVQMPADAATRASVSADRPFSPSTPLSSEGKSPPHGTDLMSQALVTHFHMARGLYGVAQLPSPILGGGVPTDDVATGHQSLWCSPASVRQVLVAFAASRLSSRVRHVEPPASSKRQGAGGVAGRGRRASADARPIAPRPGPVAIAKAASGLRFPCPVDGCHYATSRRFNLGVHMRRHEPSLPFRCSFSGCSPIAAVDGTMDDSIQAFLAACPPRLLSRADLAGLPEIFPPANLSPAAAAWLAPYSPLLSASSAAASSALAIPAGAVAGMASAVALDQVVRPVCTPVGGPATEDSVGGLGPPYAISSTMYVPVAVDGPFVLGLCVCDVVLDVVHLIDDAHPVMRCVYDCTRNVVMMMGVYGDGLTVSASSIHVGEDDGALTIVGSVLRRPSLPGGNATLLLRTSSRIVGDTQQAGRGLYGAPPMDAFFSLVHRLVGQFGCAALSQMAGGYENAALGTSSLPSPPPLMTSTIFTELSSQSVVARLAALVLGRAAVDPLGLRVGPAAVGGRLPVVAARSGLWGSLAVAEGGAGLPVGTQLAGRGRGMSSAPSSGARTRARVCLDEVFDEAERARIVRNRESAARSNAKRRAQRQAAARTN</sequence>
<dbReference type="Proteomes" id="UP000798662">
    <property type="component" value="Chromosome 1"/>
</dbReference>
<evidence type="ECO:0000313" key="2">
    <source>
        <dbReference type="Proteomes" id="UP000798662"/>
    </source>
</evidence>